<dbReference type="PANTHER" id="PTHR10010:SF46">
    <property type="entry name" value="SODIUM-DEPENDENT PHOSPHATE TRANSPORT PROTEIN 2B"/>
    <property type="match status" value="1"/>
</dbReference>
<dbReference type="Pfam" id="PF02690">
    <property type="entry name" value="Na_Pi_cotrans"/>
    <property type="match status" value="1"/>
</dbReference>
<comment type="subcellular location">
    <subcellularLocation>
        <location evidence="1">Cell membrane</location>
        <topology evidence="1">Multi-pass membrane protein</topology>
    </subcellularLocation>
</comment>
<protein>
    <submittedName>
        <fullName evidence="8">Phosphate:Na+ symporter</fullName>
    </submittedName>
</protein>
<dbReference type="PANTHER" id="PTHR10010">
    <property type="entry name" value="SOLUTE CARRIER FAMILY 34 SODIUM PHOSPHATE , MEMBER 2-RELATED"/>
    <property type="match status" value="1"/>
</dbReference>
<dbReference type="Gene3D" id="1.20.58.220">
    <property type="entry name" value="Phosphate transport system protein phou homolog 2, domain 2"/>
    <property type="match status" value="1"/>
</dbReference>
<name>A0A7X0H824_9BACT</name>
<evidence type="ECO:0000259" key="7">
    <source>
        <dbReference type="Pfam" id="PF01895"/>
    </source>
</evidence>
<evidence type="ECO:0000313" key="9">
    <source>
        <dbReference type="Proteomes" id="UP000541810"/>
    </source>
</evidence>
<accession>A0A7X0H824</accession>
<dbReference type="NCBIfam" id="NF037997">
    <property type="entry name" value="Na_Pi_symport"/>
    <property type="match status" value="1"/>
</dbReference>
<feature type="transmembrane region" description="Helical" evidence="6">
    <location>
        <begin position="211"/>
        <end position="230"/>
    </location>
</feature>
<feature type="transmembrane region" description="Helical" evidence="6">
    <location>
        <begin position="242"/>
        <end position="263"/>
    </location>
</feature>
<evidence type="ECO:0000256" key="6">
    <source>
        <dbReference type="SAM" id="Phobius"/>
    </source>
</evidence>
<feature type="transmembrane region" description="Helical" evidence="6">
    <location>
        <begin position="47"/>
        <end position="69"/>
    </location>
</feature>
<keyword evidence="2" id="KW-1003">Cell membrane</keyword>
<keyword evidence="3 6" id="KW-0812">Transmembrane</keyword>
<dbReference type="InterPro" id="IPR003841">
    <property type="entry name" value="Na/Pi_transpt"/>
</dbReference>
<dbReference type="InterPro" id="IPR038078">
    <property type="entry name" value="PhoU-like_sf"/>
</dbReference>
<evidence type="ECO:0000256" key="5">
    <source>
        <dbReference type="ARBA" id="ARBA00023136"/>
    </source>
</evidence>
<feature type="transmembrane region" description="Helical" evidence="6">
    <location>
        <begin position="6"/>
        <end position="22"/>
    </location>
</feature>
<feature type="transmembrane region" description="Helical" evidence="6">
    <location>
        <begin position="81"/>
        <end position="100"/>
    </location>
</feature>
<organism evidence="8 9">
    <name type="scientific">Algisphaera agarilytica</name>
    <dbReference type="NCBI Taxonomy" id="1385975"/>
    <lineage>
        <taxon>Bacteria</taxon>
        <taxon>Pseudomonadati</taxon>
        <taxon>Planctomycetota</taxon>
        <taxon>Phycisphaerae</taxon>
        <taxon>Phycisphaerales</taxon>
        <taxon>Phycisphaeraceae</taxon>
        <taxon>Algisphaera</taxon>
    </lineage>
</organism>
<dbReference type="GO" id="GO:0005436">
    <property type="term" value="F:sodium:phosphate symporter activity"/>
    <property type="evidence" value="ECO:0007669"/>
    <property type="project" value="InterPro"/>
</dbReference>
<comment type="caution">
    <text evidence="8">The sequence shown here is derived from an EMBL/GenBank/DDBJ whole genome shotgun (WGS) entry which is preliminary data.</text>
</comment>
<dbReference type="GO" id="GO:0044341">
    <property type="term" value="P:sodium-dependent phosphate transport"/>
    <property type="evidence" value="ECO:0007669"/>
    <property type="project" value="InterPro"/>
</dbReference>
<keyword evidence="9" id="KW-1185">Reference proteome</keyword>
<feature type="transmembrane region" description="Helical" evidence="6">
    <location>
        <begin position="129"/>
        <end position="151"/>
    </location>
</feature>
<dbReference type="RefSeq" id="WP_184678512.1">
    <property type="nucleotide sequence ID" value="NZ_JACHGY010000001.1"/>
</dbReference>
<dbReference type="EMBL" id="JACHGY010000001">
    <property type="protein sequence ID" value="MBB6431015.1"/>
    <property type="molecule type" value="Genomic_DNA"/>
</dbReference>
<dbReference type="AlphaFoldDB" id="A0A7X0H824"/>
<evidence type="ECO:0000256" key="1">
    <source>
        <dbReference type="ARBA" id="ARBA00004651"/>
    </source>
</evidence>
<evidence type="ECO:0000256" key="2">
    <source>
        <dbReference type="ARBA" id="ARBA00022475"/>
    </source>
</evidence>
<dbReference type="InterPro" id="IPR026022">
    <property type="entry name" value="PhoU_dom"/>
</dbReference>
<evidence type="ECO:0000256" key="3">
    <source>
        <dbReference type="ARBA" id="ARBA00022692"/>
    </source>
</evidence>
<reference evidence="8 9" key="1">
    <citation type="submission" date="2020-08" db="EMBL/GenBank/DDBJ databases">
        <title>Genomic Encyclopedia of Type Strains, Phase IV (KMG-IV): sequencing the most valuable type-strain genomes for metagenomic binning, comparative biology and taxonomic classification.</title>
        <authorList>
            <person name="Goeker M."/>
        </authorList>
    </citation>
    <scope>NUCLEOTIDE SEQUENCE [LARGE SCALE GENOMIC DNA]</scope>
    <source>
        <strain evidence="8 9">DSM 103725</strain>
    </source>
</reference>
<keyword evidence="4 6" id="KW-1133">Transmembrane helix</keyword>
<sequence>MVLLLNIAGGVALILFGVRFLRKGLDRLLGDRLGPVMQRFARSRIKAFLAGIGVAVIAPSSTTMSVLAVQTVRDGHLPPRRVLAVILGADIGLTMMVLLIALRLDQYAAGFVAIGVALFQFTRSSRSRGIGQVVLSLGFIFLGIMTISSAASSVQPDGDLLELLTLAARYPFLLAAIAAVLAIALQSSTASIGLAMGLAAADLGELNPMSFAVPVVIGANVGVGVTLLIIAGSQPAARRLALGNLICKLTTAVMLLALSAWVIRFVDGLPLNLDRKIAVSHSGFNLVMAACFLPLVNPVYYLVNRIAPDPPEAQQREFGPRFLNNRHIDGLAIATGQSRQEIMRVSAMVRGMLDDLWQALQKRDPELAQSVQERDDQVDLLDREIKRYLARIAGEDADADTSAEVMAQLRYTNELETIGDIIDRNLAELVVKRAETDIWFSDDGWAELDSFYKKVAENLLIAETAFATRDQILAQRLLRHKQALGEEERQLRDSHFTRLRQGQTQSHESSSVHLDILTHLRRINSCVTHVAYAIVQSQAEPA</sequence>
<evidence type="ECO:0000256" key="4">
    <source>
        <dbReference type="ARBA" id="ARBA00022989"/>
    </source>
</evidence>
<keyword evidence="5 6" id="KW-0472">Membrane</keyword>
<dbReference type="SUPFAM" id="SSF109755">
    <property type="entry name" value="PhoU-like"/>
    <property type="match status" value="1"/>
</dbReference>
<feature type="domain" description="PhoU" evidence="7">
    <location>
        <begin position="342"/>
        <end position="422"/>
    </location>
</feature>
<dbReference type="GO" id="GO:0005886">
    <property type="term" value="C:plasma membrane"/>
    <property type="evidence" value="ECO:0007669"/>
    <property type="project" value="UniProtKB-SubCell"/>
</dbReference>
<dbReference type="Proteomes" id="UP000541810">
    <property type="component" value="Unassembled WGS sequence"/>
</dbReference>
<feature type="transmembrane region" description="Helical" evidence="6">
    <location>
        <begin position="283"/>
        <end position="303"/>
    </location>
</feature>
<proteinExistence type="predicted"/>
<feature type="transmembrane region" description="Helical" evidence="6">
    <location>
        <begin position="172"/>
        <end position="199"/>
    </location>
</feature>
<dbReference type="Pfam" id="PF01895">
    <property type="entry name" value="PhoU"/>
    <property type="match status" value="1"/>
</dbReference>
<evidence type="ECO:0000313" key="8">
    <source>
        <dbReference type="EMBL" id="MBB6431015.1"/>
    </source>
</evidence>
<gene>
    <name evidence="8" type="ORF">HNQ40_002821</name>
</gene>